<evidence type="ECO:0000313" key="9">
    <source>
        <dbReference type="EMBL" id="KAK7464010.1"/>
    </source>
</evidence>
<dbReference type="InterPro" id="IPR019427">
    <property type="entry name" value="7TM_GPCR_serpentine_rcpt_Srw"/>
</dbReference>
<dbReference type="InterPro" id="IPR017452">
    <property type="entry name" value="GPCR_Rhodpsn_7TM"/>
</dbReference>
<feature type="compositionally biased region" description="Polar residues" evidence="5">
    <location>
        <begin position="71"/>
        <end position="88"/>
    </location>
</feature>
<feature type="transmembrane region" description="Helical" evidence="6">
    <location>
        <begin position="219"/>
        <end position="241"/>
    </location>
</feature>
<accession>A0ABD0J733</accession>
<reference evidence="9 10" key="1">
    <citation type="journal article" date="2023" name="Sci. Data">
        <title>Genome assembly of the Korean intertidal mud-creeper Batillaria attramentaria.</title>
        <authorList>
            <person name="Patra A.K."/>
            <person name="Ho P.T."/>
            <person name="Jun S."/>
            <person name="Lee S.J."/>
            <person name="Kim Y."/>
            <person name="Won Y.J."/>
        </authorList>
    </citation>
    <scope>NUCLEOTIDE SEQUENCE [LARGE SCALE GENOMIC DNA]</scope>
    <source>
        <strain evidence="9">Wonlab-2016</strain>
    </source>
</reference>
<feature type="domain" description="G-protein coupled receptors family 1 profile" evidence="8">
    <location>
        <begin position="200"/>
        <end position="473"/>
    </location>
</feature>
<feature type="transmembrane region" description="Helical" evidence="6">
    <location>
        <begin position="253"/>
        <end position="281"/>
    </location>
</feature>
<comment type="subcellular location">
    <subcellularLocation>
        <location evidence="1">Membrane</location>
    </subcellularLocation>
</comment>
<keyword evidence="3 6" id="KW-1133">Transmembrane helix</keyword>
<proteinExistence type="predicted"/>
<feature type="compositionally biased region" description="Polar residues" evidence="5">
    <location>
        <begin position="104"/>
        <end position="120"/>
    </location>
</feature>
<evidence type="ECO:0000256" key="5">
    <source>
        <dbReference type="SAM" id="MobiDB-lite"/>
    </source>
</evidence>
<feature type="signal peptide" evidence="7">
    <location>
        <begin position="1"/>
        <end position="18"/>
    </location>
</feature>
<name>A0ABD0J733_9CAEN</name>
<dbReference type="Proteomes" id="UP001519460">
    <property type="component" value="Unassembled WGS sequence"/>
</dbReference>
<keyword evidence="2 6" id="KW-0812">Transmembrane</keyword>
<sequence length="509" mass="56731">MRGVFVLIALLCAVYIKSTPTYSMVRQTEGTTASVTLVDTGYPLEEASGESVADGHEITDSNLVQIGEGLPSSTEKPWLQGSASTTESGRLKTGGRMQPATAGQLLQDSSSTTKSGITQDISDEHARVTAAEGTTSVVDFELVSTQQQEATSESDSVARSGPEPGFLDFSGDLIQPEVYNKIENPLKSLRTTFGAAALVINTVNVVVLSRKSMRSPTSVYLMALSVTEILYVTVEVIPLIYDAITPLTRTSHFYFTYGLFVSNFVFASLGRFTYCLTALVCMERFFGLAFPMRAVTTRLVRFPKAIVLVSLLVLLASHVNIFLKYEVYLLEVRDNGEEIYSFRFTEFYTANADLMDTWSLINKVLFAYVMLFLSVLANILLVFALRRHHRSRLEMTTNDNQTRRKRQDRMRTLTILVSSGVFTILSLPSNIHSMAALLASYGFNSPVRHTFLFFQLLASVLFELAFCSDFCVYVIFSATYRATLRETFAHAFRCGTEWVKSRTHSEYET</sequence>
<dbReference type="Gene3D" id="1.20.1070.10">
    <property type="entry name" value="Rhodopsin 7-helix transmembrane proteins"/>
    <property type="match status" value="1"/>
</dbReference>
<evidence type="ECO:0000256" key="2">
    <source>
        <dbReference type="ARBA" id="ARBA00022692"/>
    </source>
</evidence>
<dbReference type="GO" id="GO:0016020">
    <property type="term" value="C:membrane"/>
    <property type="evidence" value="ECO:0007669"/>
    <property type="project" value="UniProtKB-SubCell"/>
</dbReference>
<feature type="chain" id="PRO_5044886418" description="G-protein coupled receptors family 1 profile domain-containing protein" evidence="7">
    <location>
        <begin position="19"/>
        <end position="509"/>
    </location>
</feature>
<evidence type="ECO:0000256" key="3">
    <source>
        <dbReference type="ARBA" id="ARBA00022989"/>
    </source>
</evidence>
<dbReference type="PROSITE" id="PS50262">
    <property type="entry name" value="G_PROTEIN_RECEP_F1_2"/>
    <property type="match status" value="1"/>
</dbReference>
<protein>
    <recommendedName>
        <fullName evidence="8">G-protein coupled receptors family 1 profile domain-containing protein</fullName>
    </recommendedName>
</protein>
<keyword evidence="4 6" id="KW-0472">Membrane</keyword>
<dbReference type="EMBL" id="JACVVK020000593">
    <property type="protein sequence ID" value="KAK7464010.1"/>
    <property type="molecule type" value="Genomic_DNA"/>
</dbReference>
<dbReference type="AlphaFoldDB" id="A0ABD0J733"/>
<dbReference type="InterPro" id="IPR052954">
    <property type="entry name" value="GPCR-Ligand_Int"/>
</dbReference>
<comment type="caution">
    <text evidence="9">The sequence shown here is derived from an EMBL/GenBank/DDBJ whole genome shotgun (WGS) entry which is preliminary data.</text>
</comment>
<evidence type="ECO:0000256" key="1">
    <source>
        <dbReference type="ARBA" id="ARBA00004370"/>
    </source>
</evidence>
<gene>
    <name evidence="9" type="ORF">BaRGS_00038008</name>
</gene>
<dbReference type="PANTHER" id="PTHR46641">
    <property type="entry name" value="FMRFAMIDE RECEPTOR-RELATED"/>
    <property type="match status" value="1"/>
</dbReference>
<feature type="transmembrane region" description="Helical" evidence="6">
    <location>
        <begin position="302"/>
        <end position="323"/>
    </location>
</feature>
<organism evidence="9 10">
    <name type="scientific">Batillaria attramentaria</name>
    <dbReference type="NCBI Taxonomy" id="370345"/>
    <lineage>
        <taxon>Eukaryota</taxon>
        <taxon>Metazoa</taxon>
        <taxon>Spiralia</taxon>
        <taxon>Lophotrochozoa</taxon>
        <taxon>Mollusca</taxon>
        <taxon>Gastropoda</taxon>
        <taxon>Caenogastropoda</taxon>
        <taxon>Sorbeoconcha</taxon>
        <taxon>Cerithioidea</taxon>
        <taxon>Batillariidae</taxon>
        <taxon>Batillaria</taxon>
    </lineage>
</organism>
<dbReference type="PANTHER" id="PTHR46641:SF2">
    <property type="entry name" value="FMRFAMIDE RECEPTOR"/>
    <property type="match status" value="1"/>
</dbReference>
<keyword evidence="10" id="KW-1185">Reference proteome</keyword>
<feature type="region of interest" description="Disordered" evidence="5">
    <location>
        <begin position="69"/>
        <end position="121"/>
    </location>
</feature>
<evidence type="ECO:0000256" key="4">
    <source>
        <dbReference type="ARBA" id="ARBA00023136"/>
    </source>
</evidence>
<feature type="transmembrane region" description="Helical" evidence="6">
    <location>
        <begin position="365"/>
        <end position="385"/>
    </location>
</feature>
<feature type="transmembrane region" description="Helical" evidence="6">
    <location>
        <begin position="189"/>
        <end position="207"/>
    </location>
</feature>
<dbReference type="SUPFAM" id="SSF81321">
    <property type="entry name" value="Family A G protein-coupled receptor-like"/>
    <property type="match status" value="1"/>
</dbReference>
<feature type="transmembrane region" description="Helical" evidence="6">
    <location>
        <begin position="451"/>
        <end position="476"/>
    </location>
</feature>
<evidence type="ECO:0000313" key="10">
    <source>
        <dbReference type="Proteomes" id="UP001519460"/>
    </source>
</evidence>
<evidence type="ECO:0000256" key="6">
    <source>
        <dbReference type="SAM" id="Phobius"/>
    </source>
</evidence>
<evidence type="ECO:0000256" key="7">
    <source>
        <dbReference type="SAM" id="SignalP"/>
    </source>
</evidence>
<evidence type="ECO:0000259" key="8">
    <source>
        <dbReference type="PROSITE" id="PS50262"/>
    </source>
</evidence>
<dbReference type="Pfam" id="PF10324">
    <property type="entry name" value="7TM_GPCR_Srw"/>
    <property type="match status" value="1"/>
</dbReference>
<dbReference type="CDD" id="cd14978">
    <property type="entry name" value="7tmA_FMRFamide_R-like"/>
    <property type="match status" value="1"/>
</dbReference>
<keyword evidence="7" id="KW-0732">Signal</keyword>
<feature type="transmembrane region" description="Helical" evidence="6">
    <location>
        <begin position="413"/>
        <end position="431"/>
    </location>
</feature>